<protein>
    <submittedName>
        <fullName evidence="2">(apollo) hypothetical protein</fullName>
    </submittedName>
</protein>
<evidence type="ECO:0000313" key="2">
    <source>
        <dbReference type="EMBL" id="CAG5022068.1"/>
    </source>
</evidence>
<feature type="region of interest" description="Disordered" evidence="1">
    <location>
        <begin position="194"/>
        <end position="216"/>
    </location>
</feature>
<proteinExistence type="predicted"/>
<dbReference type="EMBL" id="CAJQZP010001146">
    <property type="protein sequence ID" value="CAG5022068.1"/>
    <property type="molecule type" value="Genomic_DNA"/>
</dbReference>
<dbReference type="PANTHER" id="PTHR46601:SF2">
    <property type="entry name" value="UBIQUITIN-LIKE PROTEASE FAMILY PROFILE DOMAIN-CONTAINING PROTEIN"/>
    <property type="match status" value="1"/>
</dbReference>
<reference evidence="2" key="1">
    <citation type="submission" date="2021-04" db="EMBL/GenBank/DDBJ databases">
        <authorList>
            <person name="Tunstrom K."/>
        </authorList>
    </citation>
    <scope>NUCLEOTIDE SEQUENCE</scope>
</reference>
<feature type="region of interest" description="Disordered" evidence="1">
    <location>
        <begin position="53"/>
        <end position="74"/>
    </location>
</feature>
<accession>A0A8S3XG01</accession>
<keyword evidence="3" id="KW-1185">Reference proteome</keyword>
<dbReference type="AlphaFoldDB" id="A0A8S3XG01"/>
<name>A0A8S3XG01_PARAO</name>
<gene>
    <name evidence="2" type="ORF">PAPOLLO_LOCUS17682</name>
</gene>
<comment type="caution">
    <text evidence="2">The sequence shown here is derived from an EMBL/GenBank/DDBJ whole genome shotgun (WGS) entry which is preliminary data.</text>
</comment>
<dbReference type="Proteomes" id="UP000691718">
    <property type="component" value="Unassembled WGS sequence"/>
</dbReference>
<evidence type="ECO:0000313" key="3">
    <source>
        <dbReference type="Proteomes" id="UP000691718"/>
    </source>
</evidence>
<dbReference type="PANTHER" id="PTHR46601">
    <property type="entry name" value="ULP_PROTEASE DOMAIN-CONTAINING PROTEIN"/>
    <property type="match status" value="1"/>
</dbReference>
<organism evidence="2 3">
    <name type="scientific">Parnassius apollo</name>
    <name type="common">Apollo butterfly</name>
    <name type="synonym">Papilio apollo</name>
    <dbReference type="NCBI Taxonomy" id="110799"/>
    <lineage>
        <taxon>Eukaryota</taxon>
        <taxon>Metazoa</taxon>
        <taxon>Ecdysozoa</taxon>
        <taxon>Arthropoda</taxon>
        <taxon>Hexapoda</taxon>
        <taxon>Insecta</taxon>
        <taxon>Pterygota</taxon>
        <taxon>Neoptera</taxon>
        <taxon>Endopterygota</taxon>
        <taxon>Lepidoptera</taxon>
        <taxon>Glossata</taxon>
        <taxon>Ditrysia</taxon>
        <taxon>Papilionoidea</taxon>
        <taxon>Papilionidae</taxon>
        <taxon>Parnassiinae</taxon>
        <taxon>Parnassini</taxon>
        <taxon>Parnassius</taxon>
        <taxon>Parnassius</taxon>
    </lineage>
</organism>
<sequence>MVKEKCKKNEDELERRRIARREKYKRIKSDPEKYAVERAKKKEAYLKRKREKKVKNINQMSPRAQRAQRKRWRENSKRYLEKKAQERKIQEVTISQVLEAHIKINDKEFSDPLYEENVKKEINKESKKRTFQSKIKALQLKHAIEKREMTLLIKKYQKRCRILTKKLNKIKENQAYTVWEENIALPTQVPIHTPSSPDAAKEATTEQGILKPSGNLKRRPSLEFRKKCFKDRFQQKIKQGNDSIQELIKSFYEDDINSRIGAGKKQYVKKFGIIKQKRYLLDSVKNLHKKFLEENPNILISYVTFTRLRPFWVYLPRDDRETCACMAHTNIDLMILALKKNKIVDIRNYRDMLHVLCCDKYNKKCVGRDCKTCKNRVISYNEFNNTDEIEYHEWCRDKKEIKLQRNKYSEKIYKENNA</sequence>
<dbReference type="OrthoDB" id="6375801at2759"/>
<evidence type="ECO:0000256" key="1">
    <source>
        <dbReference type="SAM" id="MobiDB-lite"/>
    </source>
</evidence>